<gene>
    <name evidence="1" type="ORF">OI25_2918</name>
</gene>
<dbReference type="Proteomes" id="UP000032614">
    <property type="component" value="Chromosome 1"/>
</dbReference>
<protein>
    <submittedName>
        <fullName evidence="1">Uncharacterized protein</fullName>
    </submittedName>
</protein>
<dbReference type="KEGG" id="bfn:OI25_2918"/>
<evidence type="ECO:0000313" key="1">
    <source>
        <dbReference type="EMBL" id="AJZ57594.1"/>
    </source>
</evidence>
<sequence>MASVAPQFVPPDATEPTALNRLLKNNFWNGAYVLEFFDNTKSNLQFFFEHPPRLQELSEKVQVYVPLGLAGMADRLGNIVIQLPSTVLMNQFRKGVNHEGFLAEVAWHPEAPARPLRAITSMEFDNVLCGYGSAQLQSNSADIRTNDSSGENRHLIWDDQNQLILAASGRLYYIGAFSISSTSSDPEPRVFSAVEDDGRLAPQRVMLSAPPSNRSVIGEPNRHTYREWTRRRIYKDEEERLAVERRFVQYAPELGDHANSHAKAVDDIRLLINKHGAGGVWLWDPYLSARDILDTLFYCIHSGAQLRALTDGQEPPSPRPAMETKPRVRAYFRRKALRQLAQHRGASGPTLKFIKNQRTTLAKAAGNCRGLALEYRIRTGNAGLRFHDRFLIFPNADGQALAWSLGTSVNSVGKAHHILQRVDNGRLIVDAFLRLWNQLHKSEHLIWKTP</sequence>
<name>A0AAU8T198_9BURK</name>
<evidence type="ECO:0000313" key="2">
    <source>
        <dbReference type="Proteomes" id="UP000032614"/>
    </source>
</evidence>
<reference evidence="1 2" key="1">
    <citation type="journal article" date="2015" name="Genome Announc.">
        <title>Complete genome sequences for 59 burkholderia isolates, both pathogenic and near neighbor.</title>
        <authorList>
            <person name="Johnson S.L."/>
            <person name="Bishop-Lilly K.A."/>
            <person name="Ladner J.T."/>
            <person name="Daligault H.E."/>
            <person name="Davenport K.W."/>
            <person name="Jaissle J."/>
            <person name="Frey K.G."/>
            <person name="Koroleva G.I."/>
            <person name="Bruce D.C."/>
            <person name="Coyne S.R."/>
            <person name="Broomall S.M."/>
            <person name="Li P.E."/>
            <person name="Teshima H."/>
            <person name="Gibbons H.S."/>
            <person name="Palacios G.F."/>
            <person name="Rosenzweig C.N."/>
            <person name="Redden C.L."/>
            <person name="Xu Y."/>
            <person name="Minogue T.D."/>
            <person name="Chain P.S."/>
        </authorList>
    </citation>
    <scope>NUCLEOTIDE SEQUENCE [LARGE SCALE GENOMIC DNA]</scope>
    <source>
        <strain evidence="1 2">ATCC BAA-463</strain>
    </source>
</reference>
<dbReference type="EMBL" id="CP010026">
    <property type="protein sequence ID" value="AJZ57594.1"/>
    <property type="molecule type" value="Genomic_DNA"/>
</dbReference>
<accession>A0AAU8T198</accession>
<dbReference type="NCBIfam" id="NF040700">
    <property type="entry name" value="VPA1262_N_dom"/>
    <property type="match status" value="1"/>
</dbReference>
<dbReference type="AlphaFoldDB" id="A0AAU8T198"/>
<proteinExistence type="predicted"/>
<organism evidence="1 2">
    <name type="scientific">Paraburkholderia fungorum</name>
    <dbReference type="NCBI Taxonomy" id="134537"/>
    <lineage>
        <taxon>Bacteria</taxon>
        <taxon>Pseudomonadati</taxon>
        <taxon>Pseudomonadota</taxon>
        <taxon>Betaproteobacteria</taxon>
        <taxon>Burkholderiales</taxon>
        <taxon>Burkholderiaceae</taxon>
        <taxon>Paraburkholderia</taxon>
    </lineage>
</organism>